<dbReference type="OrthoDB" id="20872at2759"/>
<protein>
    <submittedName>
        <fullName evidence="3">Uncharacterized protein</fullName>
    </submittedName>
</protein>
<dbReference type="Pfam" id="PF26640">
    <property type="entry name" value="DUF8212"/>
    <property type="match status" value="1"/>
</dbReference>
<dbReference type="GeneID" id="54569913"/>
<reference evidence="3" key="1">
    <citation type="journal article" date="2020" name="Stud. Mycol.">
        <title>101 Dothideomycetes genomes: a test case for predicting lifestyles and emergence of pathogens.</title>
        <authorList>
            <person name="Haridas S."/>
            <person name="Albert R."/>
            <person name="Binder M."/>
            <person name="Bloem J."/>
            <person name="Labutti K."/>
            <person name="Salamov A."/>
            <person name="Andreopoulos B."/>
            <person name="Baker S."/>
            <person name="Barry K."/>
            <person name="Bills G."/>
            <person name="Bluhm B."/>
            <person name="Cannon C."/>
            <person name="Castanera R."/>
            <person name="Culley D."/>
            <person name="Daum C."/>
            <person name="Ezra D."/>
            <person name="Gonzalez J."/>
            <person name="Henrissat B."/>
            <person name="Kuo A."/>
            <person name="Liang C."/>
            <person name="Lipzen A."/>
            <person name="Lutzoni F."/>
            <person name="Magnuson J."/>
            <person name="Mondo S."/>
            <person name="Nolan M."/>
            <person name="Ohm R."/>
            <person name="Pangilinan J."/>
            <person name="Park H.-J."/>
            <person name="Ramirez L."/>
            <person name="Alfaro M."/>
            <person name="Sun H."/>
            <person name="Tritt A."/>
            <person name="Yoshinaga Y."/>
            <person name="Zwiers L.-H."/>
            <person name="Turgeon B."/>
            <person name="Goodwin S."/>
            <person name="Spatafora J."/>
            <person name="Crous P."/>
            <person name="Grigoriev I."/>
        </authorList>
    </citation>
    <scope>NUCLEOTIDE SEQUENCE</scope>
    <source>
        <strain evidence="3">ATCC 36951</strain>
    </source>
</reference>
<dbReference type="InterPro" id="IPR058525">
    <property type="entry name" value="DUF8212"/>
</dbReference>
<dbReference type="PANTHER" id="PTHR10622">
    <property type="entry name" value="HET DOMAIN-CONTAINING PROTEIN"/>
    <property type="match status" value="1"/>
</dbReference>
<name>A0A6A6CQ29_ZASCE</name>
<evidence type="ECO:0000259" key="2">
    <source>
        <dbReference type="Pfam" id="PF26640"/>
    </source>
</evidence>
<dbReference type="PANTHER" id="PTHR10622:SF10">
    <property type="entry name" value="HET DOMAIN-CONTAINING PROTEIN"/>
    <property type="match status" value="1"/>
</dbReference>
<dbReference type="InterPro" id="IPR010730">
    <property type="entry name" value="HET"/>
</dbReference>
<evidence type="ECO:0000313" key="4">
    <source>
        <dbReference type="Proteomes" id="UP000799537"/>
    </source>
</evidence>
<dbReference type="AlphaFoldDB" id="A0A6A6CQ29"/>
<dbReference type="RefSeq" id="XP_033669129.1">
    <property type="nucleotide sequence ID" value="XM_033816641.1"/>
</dbReference>
<organism evidence="3 4">
    <name type="scientific">Zasmidium cellare ATCC 36951</name>
    <dbReference type="NCBI Taxonomy" id="1080233"/>
    <lineage>
        <taxon>Eukaryota</taxon>
        <taxon>Fungi</taxon>
        <taxon>Dikarya</taxon>
        <taxon>Ascomycota</taxon>
        <taxon>Pezizomycotina</taxon>
        <taxon>Dothideomycetes</taxon>
        <taxon>Dothideomycetidae</taxon>
        <taxon>Mycosphaerellales</taxon>
        <taxon>Mycosphaerellaceae</taxon>
        <taxon>Zasmidium</taxon>
    </lineage>
</organism>
<dbReference type="Proteomes" id="UP000799537">
    <property type="component" value="Unassembled WGS sequence"/>
</dbReference>
<evidence type="ECO:0000313" key="3">
    <source>
        <dbReference type="EMBL" id="KAF2168240.1"/>
    </source>
</evidence>
<evidence type="ECO:0000259" key="1">
    <source>
        <dbReference type="Pfam" id="PF06985"/>
    </source>
</evidence>
<feature type="domain" description="Heterokaryon incompatibility" evidence="1">
    <location>
        <begin position="29"/>
        <end position="118"/>
    </location>
</feature>
<proteinExistence type="predicted"/>
<sequence>MRLLLTSIPANSEPELRLEEFFGDRIPPYAILSHTWAEGRHEIQSHDVQHGSYQQKLGIAKVRGAIEQARYDGHKYIWIDSICIDKTSSTELSEAINSMFRWYRNSEICYVYLSDVSTQAKGWTRGWTLQELLAPKSVTFFTSSWKPLGDRAELQGAITDITKIERDLLLGSRPLSSASIAKRMSWAASRATTREEDMAYCLLGIFSVNMPMLYGQGQQAFVRLQEEIIKMTDDHTIFAWRAKGSAGIHGLLADSPHAFADSSECSSLRTYYTKSAPFAMTNMGLHIELPLLPPKAFR</sequence>
<dbReference type="Pfam" id="PF06985">
    <property type="entry name" value="HET"/>
    <property type="match status" value="1"/>
</dbReference>
<accession>A0A6A6CQ29</accession>
<keyword evidence="4" id="KW-1185">Reference proteome</keyword>
<gene>
    <name evidence="3" type="ORF">M409DRAFT_65738</name>
</gene>
<dbReference type="EMBL" id="ML993591">
    <property type="protein sequence ID" value="KAF2168240.1"/>
    <property type="molecule type" value="Genomic_DNA"/>
</dbReference>
<feature type="domain" description="DUF8212" evidence="2">
    <location>
        <begin position="219"/>
        <end position="243"/>
    </location>
</feature>